<dbReference type="Proteomes" id="UP001162131">
    <property type="component" value="Unassembled WGS sequence"/>
</dbReference>
<evidence type="ECO:0000256" key="1">
    <source>
        <dbReference type="ARBA" id="ARBA00004370"/>
    </source>
</evidence>
<sequence length="318" mass="37261">MPSSFASTGTNTEIESLKDVLGNEEVRYVHKGYGLITAAFLVCFYFFIFPQLVFSLYIRLPYENKEFMYTFGLIFIHLAVFFVANIGIYLIYHSEMPFFERYKITSEPWPWIKDPEGFKEIRKNTIKTVALNQLVMYPLVVVVSGYIGNVNFEVSPSLFPSWKELIPQIVFFMVIEDTFFYWSHRLLHTPLFYSLIHKQHHEYTNTIGIASEYSSPIDFVLTSVLTSAIGPLLLKDCHIATLYMWTVLRILETVDGHCGYDFSWSPFRLLPFSGGANYHNFHHSHNVSNYGSFFTYWDTICKTNLHYWRYLSKQEKCN</sequence>
<dbReference type="Pfam" id="PF04116">
    <property type="entry name" value="FA_hydroxylase"/>
    <property type="match status" value="1"/>
</dbReference>
<keyword evidence="8" id="KW-1185">Reference proteome</keyword>
<keyword evidence="2 5" id="KW-0812">Transmembrane</keyword>
<evidence type="ECO:0000256" key="5">
    <source>
        <dbReference type="SAM" id="Phobius"/>
    </source>
</evidence>
<name>A0AAU9IZV7_9CILI</name>
<dbReference type="GO" id="GO:0008610">
    <property type="term" value="P:lipid biosynthetic process"/>
    <property type="evidence" value="ECO:0007669"/>
    <property type="project" value="InterPro"/>
</dbReference>
<accession>A0AAU9IZV7</accession>
<evidence type="ECO:0000256" key="2">
    <source>
        <dbReference type="ARBA" id="ARBA00022692"/>
    </source>
</evidence>
<dbReference type="PANTHER" id="PTHR11863">
    <property type="entry name" value="STEROL DESATURASE"/>
    <property type="match status" value="1"/>
</dbReference>
<keyword evidence="3 5" id="KW-1133">Transmembrane helix</keyword>
<proteinExistence type="predicted"/>
<organism evidence="7 8">
    <name type="scientific">Blepharisma stoltei</name>
    <dbReference type="NCBI Taxonomy" id="1481888"/>
    <lineage>
        <taxon>Eukaryota</taxon>
        <taxon>Sar</taxon>
        <taxon>Alveolata</taxon>
        <taxon>Ciliophora</taxon>
        <taxon>Postciliodesmatophora</taxon>
        <taxon>Heterotrichea</taxon>
        <taxon>Heterotrichida</taxon>
        <taxon>Blepharismidae</taxon>
        <taxon>Blepharisma</taxon>
    </lineage>
</organism>
<evidence type="ECO:0000313" key="7">
    <source>
        <dbReference type="EMBL" id="CAG9320105.1"/>
    </source>
</evidence>
<dbReference type="GO" id="GO:0005506">
    <property type="term" value="F:iron ion binding"/>
    <property type="evidence" value="ECO:0007669"/>
    <property type="project" value="InterPro"/>
</dbReference>
<feature type="transmembrane region" description="Helical" evidence="5">
    <location>
        <begin position="70"/>
        <end position="92"/>
    </location>
</feature>
<comment type="subcellular location">
    <subcellularLocation>
        <location evidence="1">Membrane</location>
    </subcellularLocation>
</comment>
<evidence type="ECO:0000259" key="6">
    <source>
        <dbReference type="Pfam" id="PF04116"/>
    </source>
</evidence>
<reference evidence="7" key="1">
    <citation type="submission" date="2021-09" db="EMBL/GenBank/DDBJ databases">
        <authorList>
            <consortium name="AG Swart"/>
            <person name="Singh M."/>
            <person name="Singh A."/>
            <person name="Seah K."/>
            <person name="Emmerich C."/>
        </authorList>
    </citation>
    <scope>NUCLEOTIDE SEQUENCE</scope>
    <source>
        <strain evidence="7">ATCC30299</strain>
    </source>
</reference>
<keyword evidence="4 5" id="KW-0472">Membrane</keyword>
<dbReference type="InterPro" id="IPR050307">
    <property type="entry name" value="Sterol_Desaturase_Related"/>
</dbReference>
<dbReference type="GO" id="GO:0016020">
    <property type="term" value="C:membrane"/>
    <property type="evidence" value="ECO:0007669"/>
    <property type="project" value="UniProtKB-SubCell"/>
</dbReference>
<gene>
    <name evidence="7" type="ORF">BSTOLATCC_MIC25340</name>
</gene>
<dbReference type="GO" id="GO:0016491">
    <property type="term" value="F:oxidoreductase activity"/>
    <property type="evidence" value="ECO:0007669"/>
    <property type="project" value="InterPro"/>
</dbReference>
<protein>
    <recommendedName>
        <fullName evidence="6">Fatty acid hydroxylase domain-containing protein</fullName>
    </recommendedName>
</protein>
<dbReference type="AlphaFoldDB" id="A0AAU9IZV7"/>
<evidence type="ECO:0000256" key="3">
    <source>
        <dbReference type="ARBA" id="ARBA00022989"/>
    </source>
</evidence>
<feature type="domain" description="Fatty acid hydroxylase" evidence="6">
    <location>
        <begin position="170"/>
        <end position="303"/>
    </location>
</feature>
<feature type="transmembrane region" description="Helical" evidence="5">
    <location>
        <begin position="33"/>
        <end position="58"/>
    </location>
</feature>
<comment type="caution">
    <text evidence="7">The sequence shown here is derived from an EMBL/GenBank/DDBJ whole genome shotgun (WGS) entry which is preliminary data.</text>
</comment>
<evidence type="ECO:0000256" key="4">
    <source>
        <dbReference type="ARBA" id="ARBA00023136"/>
    </source>
</evidence>
<dbReference type="InterPro" id="IPR006694">
    <property type="entry name" value="Fatty_acid_hydroxylase"/>
</dbReference>
<dbReference type="EMBL" id="CAJZBQ010000024">
    <property type="protein sequence ID" value="CAG9320105.1"/>
    <property type="molecule type" value="Genomic_DNA"/>
</dbReference>
<evidence type="ECO:0000313" key="8">
    <source>
        <dbReference type="Proteomes" id="UP001162131"/>
    </source>
</evidence>